<dbReference type="Gene3D" id="3.30.70.330">
    <property type="match status" value="1"/>
</dbReference>
<dbReference type="EMBL" id="MFEO01000002">
    <property type="protein sequence ID" value="OGE91269.1"/>
    <property type="molecule type" value="Genomic_DNA"/>
</dbReference>
<dbReference type="InterPro" id="IPR013025">
    <property type="entry name" value="Ribosomal_uL23-like"/>
</dbReference>
<dbReference type="Pfam" id="PF00276">
    <property type="entry name" value="Ribosomal_L23"/>
    <property type="match status" value="1"/>
</dbReference>
<sequence length="78" mass="8850">MLAHSGRYVFRVHAEANKREVRKAVEKVYDVHVTSVNIITLHGKARRYGKQSGRTSNYKKAIVTLKEGERIEGLVEAV</sequence>
<keyword evidence="4 7" id="KW-0689">Ribosomal protein</keyword>
<dbReference type="STRING" id="1817828.A2722_01540"/>
<evidence type="ECO:0000256" key="6">
    <source>
        <dbReference type="ARBA" id="ARBA00035481"/>
    </source>
</evidence>
<evidence type="ECO:0000313" key="9">
    <source>
        <dbReference type="EMBL" id="OGE91269.1"/>
    </source>
</evidence>
<dbReference type="GO" id="GO:0003735">
    <property type="term" value="F:structural constituent of ribosome"/>
    <property type="evidence" value="ECO:0007669"/>
    <property type="project" value="InterPro"/>
</dbReference>
<comment type="caution">
    <text evidence="9">The sequence shown here is derived from an EMBL/GenBank/DDBJ whole genome shotgun (WGS) entry which is preliminary data.</text>
</comment>
<dbReference type="GO" id="GO:0006412">
    <property type="term" value="P:translation"/>
    <property type="evidence" value="ECO:0007669"/>
    <property type="project" value="InterPro"/>
</dbReference>
<keyword evidence="2 8" id="KW-0699">rRNA-binding</keyword>
<evidence type="ECO:0000256" key="3">
    <source>
        <dbReference type="ARBA" id="ARBA00022884"/>
    </source>
</evidence>
<dbReference type="InterPro" id="IPR012678">
    <property type="entry name" value="Ribosomal_uL23/eL15/eS24_sf"/>
</dbReference>
<dbReference type="SUPFAM" id="SSF54189">
    <property type="entry name" value="Ribosomal proteins S24e, L23 and L15e"/>
    <property type="match status" value="1"/>
</dbReference>
<evidence type="ECO:0000256" key="5">
    <source>
        <dbReference type="ARBA" id="ARBA00023274"/>
    </source>
</evidence>
<dbReference type="Proteomes" id="UP000178377">
    <property type="component" value="Unassembled WGS sequence"/>
</dbReference>
<dbReference type="InterPro" id="IPR012677">
    <property type="entry name" value="Nucleotide-bd_a/b_plait_sf"/>
</dbReference>
<keyword evidence="5 7" id="KW-0687">Ribonucleoprotein</keyword>
<dbReference type="GO" id="GO:0019843">
    <property type="term" value="F:rRNA binding"/>
    <property type="evidence" value="ECO:0007669"/>
    <property type="project" value="UniProtKB-KW"/>
</dbReference>
<name>A0A1F5PMY0_9BACT</name>
<proteinExistence type="inferred from homology"/>
<evidence type="ECO:0000256" key="2">
    <source>
        <dbReference type="ARBA" id="ARBA00022730"/>
    </source>
</evidence>
<evidence type="ECO:0000313" key="10">
    <source>
        <dbReference type="Proteomes" id="UP000178377"/>
    </source>
</evidence>
<evidence type="ECO:0000256" key="1">
    <source>
        <dbReference type="ARBA" id="ARBA00006700"/>
    </source>
</evidence>
<evidence type="ECO:0000256" key="8">
    <source>
        <dbReference type="RuleBase" id="RU003935"/>
    </source>
</evidence>
<keyword evidence="3 8" id="KW-0694">RNA-binding</keyword>
<dbReference type="AlphaFoldDB" id="A0A1F5PMY0"/>
<evidence type="ECO:0000256" key="4">
    <source>
        <dbReference type="ARBA" id="ARBA00022980"/>
    </source>
</evidence>
<dbReference type="NCBIfam" id="NF004363">
    <property type="entry name" value="PRK05738.2-4"/>
    <property type="match status" value="1"/>
</dbReference>
<organism evidence="9 10">
    <name type="scientific">Candidatus Doudnabacteria bacterium RIFCSPHIGHO2_01_FULL_50_11</name>
    <dbReference type="NCBI Taxonomy" id="1817828"/>
    <lineage>
        <taxon>Bacteria</taxon>
        <taxon>Candidatus Doudnaibacteriota</taxon>
    </lineage>
</organism>
<dbReference type="InterPro" id="IPR001014">
    <property type="entry name" value="Ribosomal_uL23_CS"/>
</dbReference>
<evidence type="ECO:0000256" key="7">
    <source>
        <dbReference type="RuleBase" id="RU003934"/>
    </source>
</evidence>
<dbReference type="GO" id="GO:1990904">
    <property type="term" value="C:ribonucleoprotein complex"/>
    <property type="evidence" value="ECO:0007669"/>
    <property type="project" value="UniProtKB-KW"/>
</dbReference>
<protein>
    <recommendedName>
        <fullName evidence="6 8">50S ribosomal protein L23</fullName>
    </recommendedName>
</protein>
<accession>A0A1F5PMY0</accession>
<reference evidence="9 10" key="1">
    <citation type="journal article" date="2016" name="Nat. Commun.">
        <title>Thousands of microbial genomes shed light on interconnected biogeochemical processes in an aquifer system.</title>
        <authorList>
            <person name="Anantharaman K."/>
            <person name="Brown C.T."/>
            <person name="Hug L.A."/>
            <person name="Sharon I."/>
            <person name="Castelle C.J."/>
            <person name="Probst A.J."/>
            <person name="Thomas B.C."/>
            <person name="Singh A."/>
            <person name="Wilkins M.J."/>
            <person name="Karaoz U."/>
            <person name="Brodie E.L."/>
            <person name="Williams K.H."/>
            <person name="Hubbard S.S."/>
            <person name="Banfield J.F."/>
        </authorList>
    </citation>
    <scope>NUCLEOTIDE SEQUENCE [LARGE SCALE GENOMIC DNA]</scope>
</reference>
<dbReference type="GO" id="GO:0005840">
    <property type="term" value="C:ribosome"/>
    <property type="evidence" value="ECO:0007669"/>
    <property type="project" value="UniProtKB-KW"/>
</dbReference>
<gene>
    <name evidence="9" type="ORF">A2722_01540</name>
</gene>
<comment type="similarity">
    <text evidence="1 7">Belongs to the universal ribosomal protein uL23 family.</text>
</comment>
<dbReference type="PROSITE" id="PS00050">
    <property type="entry name" value="RIBOSOMAL_L23"/>
    <property type="match status" value="1"/>
</dbReference>